<feature type="coiled-coil region" evidence="1">
    <location>
        <begin position="80"/>
        <end position="112"/>
    </location>
</feature>
<evidence type="ECO:0000256" key="1">
    <source>
        <dbReference type="SAM" id="Coils"/>
    </source>
</evidence>
<protein>
    <submittedName>
        <fullName evidence="2">Uncharacterized protein</fullName>
    </submittedName>
</protein>
<organism evidence="2 3">
    <name type="scientific">Pseudocohnilembus persalinus</name>
    <name type="common">Ciliate</name>
    <dbReference type="NCBI Taxonomy" id="266149"/>
    <lineage>
        <taxon>Eukaryota</taxon>
        <taxon>Sar</taxon>
        <taxon>Alveolata</taxon>
        <taxon>Ciliophora</taxon>
        <taxon>Intramacronucleata</taxon>
        <taxon>Oligohymenophorea</taxon>
        <taxon>Scuticociliatia</taxon>
        <taxon>Philasterida</taxon>
        <taxon>Pseudocohnilembidae</taxon>
        <taxon>Pseudocohnilembus</taxon>
    </lineage>
</organism>
<keyword evidence="1" id="KW-0175">Coiled coil</keyword>
<dbReference type="AlphaFoldDB" id="A0A0V0QLU2"/>
<proteinExistence type="predicted"/>
<dbReference type="InParanoid" id="A0A0V0QLU2"/>
<keyword evidence="3" id="KW-1185">Reference proteome</keyword>
<gene>
    <name evidence="2" type="ORF">PPERSA_09378</name>
</gene>
<sequence>MSLLNQTIQQLEQLALVDFDELDQQQIEQNETQFREYLTRSQGRKKGYKLSDKLEKKISNSETLEQPDNNFDNMSLQQILDQYKKQKKLNELNKQESNDNIINEKLVKLQDEDRSISQPINVKRCNKRKQGLLISKTSRDDIDELCQVKESNCTLSTEISQQLSEILRTSSQQLQKSSETNI</sequence>
<reference evidence="2 3" key="1">
    <citation type="journal article" date="2015" name="Sci. Rep.">
        <title>Genome of the facultative scuticociliatosis pathogen Pseudocohnilembus persalinus provides insight into its virulence through horizontal gene transfer.</title>
        <authorList>
            <person name="Xiong J."/>
            <person name="Wang G."/>
            <person name="Cheng J."/>
            <person name="Tian M."/>
            <person name="Pan X."/>
            <person name="Warren A."/>
            <person name="Jiang C."/>
            <person name="Yuan D."/>
            <person name="Miao W."/>
        </authorList>
    </citation>
    <scope>NUCLEOTIDE SEQUENCE [LARGE SCALE GENOMIC DNA]</scope>
    <source>
        <strain evidence="2">36N120E</strain>
    </source>
</reference>
<comment type="caution">
    <text evidence="2">The sequence shown here is derived from an EMBL/GenBank/DDBJ whole genome shotgun (WGS) entry which is preliminary data.</text>
</comment>
<name>A0A0V0QLU2_PSEPJ</name>
<accession>A0A0V0QLU2</accession>
<evidence type="ECO:0000313" key="2">
    <source>
        <dbReference type="EMBL" id="KRX02960.1"/>
    </source>
</evidence>
<dbReference type="EMBL" id="LDAU01000148">
    <property type="protein sequence ID" value="KRX02960.1"/>
    <property type="molecule type" value="Genomic_DNA"/>
</dbReference>
<evidence type="ECO:0000313" key="3">
    <source>
        <dbReference type="Proteomes" id="UP000054937"/>
    </source>
</evidence>
<dbReference type="Proteomes" id="UP000054937">
    <property type="component" value="Unassembled WGS sequence"/>
</dbReference>